<sequence length="208" mass="23156">MGDSQRPGALPSHLMHSSAHQPASAALLLCLACHHKALLLLRHRHHHSNDLPLLGATDRGQEAGNVGALLFLLLSWTMMPVMMAAFGPAELWHVQKHPVDLKPMSMAPAQREPLGVSQGLVPDRSCSMASPASPCTWPLLQRSIQWLPLCWCCTRQLRAFREYHSRAHCRPDGCRDCCCQCQFNLQPVHWSPPRHSKCGVGRPVHTRV</sequence>
<proteinExistence type="predicted"/>
<protein>
    <submittedName>
        <fullName evidence="1">Uncharacterized protein</fullName>
    </submittedName>
</protein>
<comment type="caution">
    <text evidence="1">The sequence shown here is derived from an EMBL/GenBank/DDBJ whole genome shotgun (WGS) entry which is preliminary data.</text>
</comment>
<evidence type="ECO:0000313" key="1">
    <source>
        <dbReference type="EMBL" id="KAH7999489.1"/>
    </source>
</evidence>
<accession>A0ACB8F347</accession>
<name>A0ACB8F347_9SAUR</name>
<dbReference type="Proteomes" id="UP000827872">
    <property type="component" value="Linkage Group LG05"/>
</dbReference>
<reference evidence="1" key="1">
    <citation type="submission" date="2021-08" db="EMBL/GenBank/DDBJ databases">
        <title>The first chromosome-level gecko genome reveals the dynamic sex chromosomes of Neotropical dwarf geckos (Sphaerodactylidae: Sphaerodactylus).</title>
        <authorList>
            <person name="Pinto B.J."/>
            <person name="Keating S.E."/>
            <person name="Gamble T."/>
        </authorList>
    </citation>
    <scope>NUCLEOTIDE SEQUENCE</scope>
    <source>
        <strain evidence="1">TG3544</strain>
    </source>
</reference>
<organism evidence="1 2">
    <name type="scientific">Sphaerodactylus townsendi</name>
    <dbReference type="NCBI Taxonomy" id="933632"/>
    <lineage>
        <taxon>Eukaryota</taxon>
        <taxon>Metazoa</taxon>
        <taxon>Chordata</taxon>
        <taxon>Craniata</taxon>
        <taxon>Vertebrata</taxon>
        <taxon>Euteleostomi</taxon>
        <taxon>Lepidosauria</taxon>
        <taxon>Squamata</taxon>
        <taxon>Bifurcata</taxon>
        <taxon>Gekkota</taxon>
        <taxon>Sphaerodactylidae</taxon>
        <taxon>Sphaerodactylus</taxon>
    </lineage>
</organism>
<gene>
    <name evidence="1" type="ORF">K3G42_012570</name>
</gene>
<evidence type="ECO:0000313" key="2">
    <source>
        <dbReference type="Proteomes" id="UP000827872"/>
    </source>
</evidence>
<keyword evidence="2" id="KW-1185">Reference proteome</keyword>
<dbReference type="EMBL" id="CM037618">
    <property type="protein sequence ID" value="KAH7999489.1"/>
    <property type="molecule type" value="Genomic_DNA"/>
</dbReference>